<organism evidence="1 2">
    <name type="scientific">Aequorivita lipolytica</name>
    <dbReference type="NCBI Taxonomy" id="153267"/>
    <lineage>
        <taxon>Bacteria</taxon>
        <taxon>Pseudomonadati</taxon>
        <taxon>Bacteroidota</taxon>
        <taxon>Flavobacteriia</taxon>
        <taxon>Flavobacteriales</taxon>
        <taxon>Flavobacteriaceae</taxon>
        <taxon>Aequorivita</taxon>
    </lineage>
</organism>
<keyword evidence="2" id="KW-1185">Reference proteome</keyword>
<dbReference type="EMBL" id="VORU01000004">
    <property type="protein sequence ID" value="TXD69707.1"/>
    <property type="molecule type" value="Genomic_DNA"/>
</dbReference>
<dbReference type="Proteomes" id="UP000321945">
    <property type="component" value="Unassembled WGS sequence"/>
</dbReference>
<dbReference type="Pfam" id="PF14224">
    <property type="entry name" value="DUF4331"/>
    <property type="match status" value="1"/>
</dbReference>
<accession>A0A5C6YQS6</accession>
<comment type="caution">
    <text evidence="1">The sequence shown here is derived from an EMBL/GenBank/DDBJ whole genome shotgun (WGS) entry which is preliminary data.</text>
</comment>
<dbReference type="OrthoDB" id="9791748at2"/>
<gene>
    <name evidence="1" type="ORF">ESV24_07170</name>
</gene>
<proteinExistence type="predicted"/>
<dbReference type="AlphaFoldDB" id="A0A5C6YQS6"/>
<name>A0A5C6YQS6_9FLAO</name>
<dbReference type="InterPro" id="IPR025566">
    <property type="entry name" value="DUF4331"/>
</dbReference>
<protein>
    <submittedName>
        <fullName evidence="1">DUF4331 domain-containing protein</fullName>
    </submittedName>
</protein>
<evidence type="ECO:0000313" key="1">
    <source>
        <dbReference type="EMBL" id="TXD69707.1"/>
    </source>
</evidence>
<evidence type="ECO:0000313" key="2">
    <source>
        <dbReference type="Proteomes" id="UP000321945"/>
    </source>
</evidence>
<sequence>MNGEETGVDCGGTVCEPCGQALDFSGNYIQEDQMGRPGINTVFGTEGFKDAFNVTVPSAMQAAFQMKFQDKLLALNPGYTTNALPGGGLDAATFTTVLSNDVLWVAKTGITTYFNGTEILTGRTLSDDVIDVSLLLIFGGPMGDENPGLTSDGVPANDATFSSSFPYLAGPF</sequence>
<reference evidence="1 2" key="1">
    <citation type="submission" date="2019-08" db="EMBL/GenBank/DDBJ databases">
        <title>Genome of Aequorivita lipolytica Y10-2 (type strain).</title>
        <authorList>
            <person name="Bowman J.P."/>
        </authorList>
    </citation>
    <scope>NUCLEOTIDE SEQUENCE [LARGE SCALE GENOMIC DNA]</scope>
    <source>
        <strain evidence="1 2">Y10-2</strain>
    </source>
</reference>